<dbReference type="PANTHER" id="PTHR12761">
    <property type="entry name" value="HERMANSKY-PUDLAK SYNDROME PROTEIN 1"/>
    <property type="match status" value="1"/>
</dbReference>
<sequence length="584" mass="65968">MHSISLEGGFMIAFRKFGQNLYIAMSKGHGETEEDLLRKMQVFNSILSFLVGPVKRRIRPREKIQRILERLLVTYERLYNEEEVFLLEAVEHVTFGQLQAAQEVVLKLARESLEASNNGGLTHVQHAMLMVNSKLLAICGKSPQIQTSDILLLTLFVRSFFSNSGEVEEEEEEGEEVGGVGGKGGGEIYPDGATSEDHSFMEGIDPQSSVGIAEASPDRSELFQTPPTVMPGAYSTREAEDPPFATPGPEADPTFSIPVDEAESMRESVNPSRGFPGRLRNLFGLRGTRGGDVYAQEVVDDEESTKSWRFMEQLVFLQPNTATFIPHRLHCLEVCPGIILVLISEYGLNQLAGTISLVLHHLDEIFVGNRRGGQSVFDLLEESFRRTNSLVKHEFQTTASSTLRQCSVLVQNAWGNLKEAGLRAYVNSSQPDERLVNQARLEASSSNLSRKLVELFEQLFFTPKQREYDTAHVKSRLIRNFSGLRKDYGEFLALKGTVNIPMLNFSMCHPGMVHFILIDRSFDEMITPSVHRDHPVVSHHYHQFYSHKLLSLPLSPRDWRMWTDWPRRKESPVENCSRKLSGIW</sequence>
<dbReference type="Proteomes" id="UP001174909">
    <property type="component" value="Unassembled WGS sequence"/>
</dbReference>
<evidence type="ECO:0000313" key="2">
    <source>
        <dbReference type="EMBL" id="CAI8031397.1"/>
    </source>
</evidence>
<feature type="region of interest" description="Disordered" evidence="1">
    <location>
        <begin position="164"/>
        <end position="251"/>
    </location>
</feature>
<reference evidence="2" key="1">
    <citation type="submission" date="2023-03" db="EMBL/GenBank/DDBJ databases">
        <authorList>
            <person name="Steffen K."/>
            <person name="Cardenas P."/>
        </authorList>
    </citation>
    <scope>NUCLEOTIDE SEQUENCE</scope>
</reference>
<evidence type="ECO:0000256" key="1">
    <source>
        <dbReference type="SAM" id="MobiDB-lite"/>
    </source>
</evidence>
<dbReference type="AlphaFoldDB" id="A0AA35SLS9"/>
<comment type="caution">
    <text evidence="2">The sequence shown here is derived from an EMBL/GenBank/DDBJ whole genome shotgun (WGS) entry which is preliminary data.</text>
</comment>
<gene>
    <name evidence="2" type="ORF">GBAR_LOCUS17826</name>
</gene>
<evidence type="ECO:0000313" key="3">
    <source>
        <dbReference type="Proteomes" id="UP001174909"/>
    </source>
</evidence>
<dbReference type="EMBL" id="CASHTH010002534">
    <property type="protein sequence ID" value="CAI8031397.1"/>
    <property type="molecule type" value="Genomic_DNA"/>
</dbReference>
<organism evidence="2 3">
    <name type="scientific">Geodia barretti</name>
    <name type="common">Barrett's horny sponge</name>
    <dbReference type="NCBI Taxonomy" id="519541"/>
    <lineage>
        <taxon>Eukaryota</taxon>
        <taxon>Metazoa</taxon>
        <taxon>Porifera</taxon>
        <taxon>Demospongiae</taxon>
        <taxon>Heteroscleromorpha</taxon>
        <taxon>Tetractinellida</taxon>
        <taxon>Astrophorina</taxon>
        <taxon>Geodiidae</taxon>
        <taxon>Geodia</taxon>
    </lineage>
</organism>
<feature type="compositionally biased region" description="Gly residues" evidence="1">
    <location>
        <begin position="177"/>
        <end position="187"/>
    </location>
</feature>
<dbReference type="GO" id="GO:0031085">
    <property type="term" value="C:BLOC-3 complex"/>
    <property type="evidence" value="ECO:0007669"/>
    <property type="project" value="TreeGrafter"/>
</dbReference>
<accession>A0AA35SLS9</accession>
<protein>
    <submittedName>
        <fullName evidence="2">Hermansky-Pudlak syndrome 1 protein</fullName>
    </submittedName>
</protein>
<name>A0AA35SLS9_GEOBA</name>
<proteinExistence type="predicted"/>
<dbReference type="GO" id="GO:0005085">
    <property type="term" value="F:guanyl-nucleotide exchange factor activity"/>
    <property type="evidence" value="ECO:0007669"/>
    <property type="project" value="TreeGrafter"/>
</dbReference>
<feature type="compositionally biased region" description="Acidic residues" evidence="1">
    <location>
        <begin position="166"/>
        <end position="176"/>
    </location>
</feature>
<keyword evidence="3" id="KW-1185">Reference proteome</keyword>
<dbReference type="InterPro" id="IPR026053">
    <property type="entry name" value="HPS1"/>
</dbReference>
<dbReference type="PANTHER" id="PTHR12761:SF1">
    <property type="entry name" value="BLOC-3 COMPLEX MEMBER HPS1"/>
    <property type="match status" value="1"/>
</dbReference>